<name>G5I9G8_9FIRM</name>
<dbReference type="HOGENOM" id="CLU_083624_1_0_9"/>
<dbReference type="OrthoDB" id="9800774at2"/>
<protein>
    <recommendedName>
        <fullName evidence="1">Aminoglycoside phosphotransferase domain-containing protein</fullName>
    </recommendedName>
</protein>
<dbReference type="SUPFAM" id="SSF56112">
    <property type="entry name" value="Protein kinase-like (PK-like)"/>
    <property type="match status" value="1"/>
</dbReference>
<dbReference type="EMBL" id="ADLN01000001">
    <property type="protein sequence ID" value="EHI61707.1"/>
    <property type="molecule type" value="Genomic_DNA"/>
</dbReference>
<dbReference type="Proteomes" id="UP000005384">
    <property type="component" value="Unassembled WGS sequence"/>
</dbReference>
<evidence type="ECO:0000313" key="3">
    <source>
        <dbReference type="Proteomes" id="UP000005384"/>
    </source>
</evidence>
<comment type="caution">
    <text evidence="2">The sequence shown here is derived from an EMBL/GenBank/DDBJ whole genome shotgun (WGS) entry which is preliminary data.</text>
</comment>
<dbReference type="Gene3D" id="3.90.1200.10">
    <property type="match status" value="1"/>
</dbReference>
<organism evidence="2 3">
    <name type="scientific">Hungatella hathewayi WAL-18680</name>
    <dbReference type="NCBI Taxonomy" id="742737"/>
    <lineage>
        <taxon>Bacteria</taxon>
        <taxon>Bacillati</taxon>
        <taxon>Bacillota</taxon>
        <taxon>Clostridia</taxon>
        <taxon>Lachnospirales</taxon>
        <taxon>Lachnospiraceae</taxon>
        <taxon>Hungatella</taxon>
    </lineage>
</organism>
<sequence>MKTDKILATRTHKIIYKVGDTAVKVFDKNYPKADVLNEALNQARVEETGLPIPRVLGVNVTEDGNWCITSDYVEGRTLQEIMDEDPKNLDKYMRDFVALQLEVHSKKAPLLTKLKDKWDGKIISLTAISATVRYELRTRLSSMPKHTKVLHGDFNPTNVIVDAKGQYHILDWSHATQGNASADAATTYLLFALHDQKMADLYMDTFCEMSDTAKQYVQRWLPITAASRLGKGIPGEKDLLEKWLDVVEYE</sequence>
<dbReference type="PANTHER" id="PTHR21310">
    <property type="entry name" value="AMINOGLYCOSIDE PHOSPHOTRANSFERASE-RELATED-RELATED"/>
    <property type="match status" value="1"/>
</dbReference>
<proteinExistence type="predicted"/>
<evidence type="ECO:0000259" key="1">
    <source>
        <dbReference type="Pfam" id="PF01636"/>
    </source>
</evidence>
<dbReference type="PATRIC" id="fig|742737.3.peg.151"/>
<dbReference type="AlphaFoldDB" id="G5I9G8"/>
<dbReference type="InterPro" id="IPR002575">
    <property type="entry name" value="Aminoglycoside_PTrfase"/>
</dbReference>
<dbReference type="RefSeq" id="WP_006778139.1">
    <property type="nucleotide sequence ID" value="NZ_CP040506.1"/>
</dbReference>
<evidence type="ECO:0000313" key="2">
    <source>
        <dbReference type="EMBL" id="EHI61707.1"/>
    </source>
</evidence>
<gene>
    <name evidence="2" type="ORF">HMPREF9473_00158</name>
</gene>
<keyword evidence="3" id="KW-1185">Reference proteome</keyword>
<feature type="domain" description="Aminoglycoside phosphotransferase" evidence="1">
    <location>
        <begin position="18"/>
        <end position="192"/>
    </location>
</feature>
<reference evidence="2 3" key="1">
    <citation type="submission" date="2011-08" db="EMBL/GenBank/DDBJ databases">
        <title>The Genome Sequence of Clostridium hathewayi WAL-18680.</title>
        <authorList>
            <consortium name="The Broad Institute Genome Sequencing Platform"/>
            <person name="Earl A."/>
            <person name="Ward D."/>
            <person name="Feldgarden M."/>
            <person name="Gevers D."/>
            <person name="Finegold S.M."/>
            <person name="Summanen P.H."/>
            <person name="Molitoris D.R."/>
            <person name="Song M."/>
            <person name="Daigneault M."/>
            <person name="Allen-Vercoe E."/>
            <person name="Young S.K."/>
            <person name="Zeng Q."/>
            <person name="Gargeya S."/>
            <person name="Fitzgerald M."/>
            <person name="Haas B."/>
            <person name="Abouelleil A."/>
            <person name="Alvarado L."/>
            <person name="Arachchi H.M."/>
            <person name="Berlin A."/>
            <person name="Brown A."/>
            <person name="Chapman S.B."/>
            <person name="Chen Z."/>
            <person name="Dunbar C."/>
            <person name="Freedman E."/>
            <person name="Gearin G."/>
            <person name="Gellesch M."/>
            <person name="Goldberg J."/>
            <person name="Griggs A."/>
            <person name="Gujja S."/>
            <person name="Heiman D."/>
            <person name="Howarth C."/>
            <person name="Larson L."/>
            <person name="Lui A."/>
            <person name="MacDonald P.J.P."/>
            <person name="Montmayeur A."/>
            <person name="Murphy C."/>
            <person name="Neiman D."/>
            <person name="Pearson M."/>
            <person name="Priest M."/>
            <person name="Roberts A."/>
            <person name="Saif S."/>
            <person name="Shea T."/>
            <person name="Shenoy N."/>
            <person name="Sisk P."/>
            <person name="Stolte C."/>
            <person name="Sykes S."/>
            <person name="Wortman J."/>
            <person name="Nusbaum C."/>
            <person name="Birren B."/>
        </authorList>
    </citation>
    <scope>NUCLEOTIDE SEQUENCE [LARGE SCALE GENOMIC DNA]</scope>
    <source>
        <strain evidence="2 3">WAL-18680</strain>
    </source>
</reference>
<dbReference type="InterPro" id="IPR051678">
    <property type="entry name" value="AGP_Transferase"/>
</dbReference>
<dbReference type="InterPro" id="IPR011009">
    <property type="entry name" value="Kinase-like_dom_sf"/>
</dbReference>
<dbReference type="Pfam" id="PF01636">
    <property type="entry name" value="APH"/>
    <property type="match status" value="1"/>
</dbReference>
<accession>G5I9G8</accession>